<evidence type="ECO:0000313" key="3">
    <source>
        <dbReference type="WBParaSite" id="MCOS_0000147701-mRNA-1"/>
    </source>
</evidence>
<dbReference type="EMBL" id="UXSR01000189">
    <property type="protein sequence ID" value="VDD75475.1"/>
    <property type="molecule type" value="Genomic_DNA"/>
</dbReference>
<reference evidence="3" key="1">
    <citation type="submission" date="2017-02" db="UniProtKB">
        <authorList>
            <consortium name="WormBaseParasite"/>
        </authorList>
    </citation>
    <scope>IDENTIFICATION</scope>
</reference>
<accession>A0A0R3U4B3</accession>
<dbReference type="Proteomes" id="UP000267029">
    <property type="component" value="Unassembled WGS sequence"/>
</dbReference>
<evidence type="ECO:0000313" key="2">
    <source>
        <dbReference type="Proteomes" id="UP000267029"/>
    </source>
</evidence>
<name>A0A0R3U4B3_MESCO</name>
<dbReference type="AlphaFoldDB" id="A0A0R3U4B3"/>
<keyword evidence="2" id="KW-1185">Reference proteome</keyword>
<dbReference type="OrthoDB" id="6227174at2759"/>
<organism evidence="3">
    <name type="scientific">Mesocestoides corti</name>
    <name type="common">Flatworm</name>
    <dbReference type="NCBI Taxonomy" id="53468"/>
    <lineage>
        <taxon>Eukaryota</taxon>
        <taxon>Metazoa</taxon>
        <taxon>Spiralia</taxon>
        <taxon>Lophotrochozoa</taxon>
        <taxon>Platyhelminthes</taxon>
        <taxon>Cestoda</taxon>
        <taxon>Eucestoda</taxon>
        <taxon>Cyclophyllidea</taxon>
        <taxon>Mesocestoididae</taxon>
        <taxon>Mesocestoides</taxon>
    </lineage>
</organism>
<reference evidence="1 2" key="2">
    <citation type="submission" date="2018-10" db="EMBL/GenBank/DDBJ databases">
        <authorList>
            <consortium name="Pathogen Informatics"/>
        </authorList>
    </citation>
    <scope>NUCLEOTIDE SEQUENCE [LARGE SCALE GENOMIC DNA]</scope>
</reference>
<sequence>MNNPDIEQHKTLYISREESRSPLNIEDYFDVDKKIAKPGFKTLDGKFNWHCSCVASYVTSPCGVYFRNFLANMDKFMGTNDSTLDDKAKYTFEQCYAELTTCMKKYPSYYKSILDQYSESLQDVLNDQLT</sequence>
<dbReference type="STRING" id="53468.A0A0R3U4B3"/>
<dbReference type="Gene3D" id="1.10.287.2900">
    <property type="match status" value="1"/>
</dbReference>
<evidence type="ECO:0000313" key="1">
    <source>
        <dbReference type="EMBL" id="VDD75475.1"/>
    </source>
</evidence>
<dbReference type="WBParaSite" id="MCOS_0000147701-mRNA-1">
    <property type="protein sequence ID" value="MCOS_0000147701-mRNA-1"/>
    <property type="gene ID" value="MCOS_0000147701"/>
</dbReference>
<proteinExistence type="predicted"/>
<gene>
    <name evidence="1" type="ORF">MCOS_LOCUS1478</name>
</gene>
<protein>
    <submittedName>
        <fullName evidence="3">Mitochondrial intermembrane space import and assembly protein 40</fullName>
    </submittedName>
</protein>